<name>A0A8S0ZRA0_ARCPL</name>
<dbReference type="Proteomes" id="UP000494256">
    <property type="component" value="Unassembled WGS sequence"/>
</dbReference>
<protein>
    <submittedName>
        <fullName evidence="3">Uncharacterized protein</fullName>
    </submittedName>
</protein>
<dbReference type="AlphaFoldDB" id="A0A8S0ZRA0"/>
<accession>A0A8S0ZRA0</accession>
<evidence type="ECO:0000256" key="2">
    <source>
        <dbReference type="SAM" id="SignalP"/>
    </source>
</evidence>
<keyword evidence="2" id="KW-0732">Signal</keyword>
<dbReference type="PANTHER" id="PTHR39960:SF1">
    <property type="entry name" value="LD34147P"/>
    <property type="match status" value="1"/>
</dbReference>
<dbReference type="EMBL" id="CADEBD010000294">
    <property type="protein sequence ID" value="CAB3234271.1"/>
    <property type="molecule type" value="Genomic_DNA"/>
</dbReference>
<evidence type="ECO:0000256" key="1">
    <source>
        <dbReference type="SAM" id="Coils"/>
    </source>
</evidence>
<evidence type="ECO:0000313" key="3">
    <source>
        <dbReference type="EMBL" id="CAB3234271.1"/>
    </source>
</evidence>
<evidence type="ECO:0000313" key="4">
    <source>
        <dbReference type="Proteomes" id="UP000494256"/>
    </source>
</evidence>
<reference evidence="3 4" key="1">
    <citation type="submission" date="2020-04" db="EMBL/GenBank/DDBJ databases">
        <authorList>
            <person name="Wallbank WR R."/>
            <person name="Pardo Diaz C."/>
            <person name="Kozak K."/>
            <person name="Martin S."/>
            <person name="Jiggins C."/>
            <person name="Moest M."/>
            <person name="Warren A I."/>
            <person name="Byers J.R.P. K."/>
            <person name="Montejo-Kovacevich G."/>
            <person name="Yen C E."/>
        </authorList>
    </citation>
    <scope>NUCLEOTIDE SEQUENCE [LARGE SCALE GENOMIC DNA]</scope>
</reference>
<organism evidence="3 4">
    <name type="scientific">Arctia plantaginis</name>
    <name type="common">Wood tiger moth</name>
    <name type="synonym">Phalaena plantaginis</name>
    <dbReference type="NCBI Taxonomy" id="874455"/>
    <lineage>
        <taxon>Eukaryota</taxon>
        <taxon>Metazoa</taxon>
        <taxon>Ecdysozoa</taxon>
        <taxon>Arthropoda</taxon>
        <taxon>Hexapoda</taxon>
        <taxon>Insecta</taxon>
        <taxon>Pterygota</taxon>
        <taxon>Neoptera</taxon>
        <taxon>Endopterygota</taxon>
        <taxon>Lepidoptera</taxon>
        <taxon>Glossata</taxon>
        <taxon>Ditrysia</taxon>
        <taxon>Noctuoidea</taxon>
        <taxon>Erebidae</taxon>
        <taxon>Arctiinae</taxon>
        <taxon>Arctia</taxon>
    </lineage>
</organism>
<proteinExistence type="predicted"/>
<comment type="caution">
    <text evidence="3">The sequence shown here is derived from an EMBL/GenBank/DDBJ whole genome shotgun (WGS) entry which is preliminary data.</text>
</comment>
<dbReference type="GO" id="GO:0005886">
    <property type="term" value="C:plasma membrane"/>
    <property type="evidence" value="ECO:0007669"/>
    <property type="project" value="TreeGrafter"/>
</dbReference>
<feature type="coiled-coil region" evidence="1">
    <location>
        <begin position="195"/>
        <end position="264"/>
    </location>
</feature>
<feature type="signal peptide" evidence="2">
    <location>
        <begin position="1"/>
        <end position="24"/>
    </location>
</feature>
<keyword evidence="1" id="KW-0175">Coiled coil</keyword>
<dbReference type="OrthoDB" id="190201at2759"/>
<gene>
    <name evidence="3" type="ORF">APLA_LOCUS6526</name>
</gene>
<feature type="chain" id="PRO_5035729483" evidence="2">
    <location>
        <begin position="25"/>
        <end position="542"/>
    </location>
</feature>
<dbReference type="PANTHER" id="PTHR39960">
    <property type="entry name" value="LD34147P"/>
    <property type="match status" value="1"/>
</dbReference>
<sequence>MAIYSPRLWWVAITLLLWAPHTHCREFTHEDIRDAMLSLVHMIRLSEDKLERHELRERSLGEQVKKMLNNLDKKHRALEPLKGMISRLDDRLSNVETILLQKEEREKSSQNKINEVLGNIQKTLVTLIPAPKASTELDNSLTVNDDLQKRLDATDAKIDAVNKEIINLKHSLNPDALRAMCLDVASDMNPFEKHISEAEKLLSKYELKLNEYNGTAYSVQTDFVPLNEVAAADEAWHSKMSEVMERQEQDIKKIQRLLSDAESMWKDLPRLADLHRSTNQTLEALSNTTGTTLHNMIMLTTKVETKIREMGDKLGMTNEDIQRSLTQSNTMTEQAFNGIFRSYDSLRAEVQLLAKSDKMIQETSDNVLATKKRLEYVVNQIIMQLADVIRGQHKIANKATNTKFDGIQLAITNNQTIALNKLTSSLEIEMSNVWRQIGIMHEKIRQSQKALIKLSESSEQYVNSSTATMEKLKNEVNGINTKMIDLKENMNFALGELSIVTQKFQMMTSELNKTLNSINNNTTDVPRIADAGPGPHNITGET</sequence>